<evidence type="ECO:0000313" key="1">
    <source>
        <dbReference type="EMBL" id="CAK1549647.1"/>
    </source>
</evidence>
<evidence type="ECO:0000313" key="2">
    <source>
        <dbReference type="Proteomes" id="UP001497472"/>
    </source>
</evidence>
<sequence length="95" mass="11220">MESLVHKLLAPNVRFERYKAFNELKRRLIRRERRAARLRDPNWFEEATAACFIHNSNKTWDPDSAPVPHRPIALHRTYFETPPAINSIPLCIRAN</sequence>
<organism evidence="1 2">
    <name type="scientific">Leptosia nina</name>
    <dbReference type="NCBI Taxonomy" id="320188"/>
    <lineage>
        <taxon>Eukaryota</taxon>
        <taxon>Metazoa</taxon>
        <taxon>Ecdysozoa</taxon>
        <taxon>Arthropoda</taxon>
        <taxon>Hexapoda</taxon>
        <taxon>Insecta</taxon>
        <taxon>Pterygota</taxon>
        <taxon>Neoptera</taxon>
        <taxon>Endopterygota</taxon>
        <taxon>Lepidoptera</taxon>
        <taxon>Glossata</taxon>
        <taxon>Ditrysia</taxon>
        <taxon>Papilionoidea</taxon>
        <taxon>Pieridae</taxon>
        <taxon>Pierinae</taxon>
        <taxon>Leptosia</taxon>
    </lineage>
</organism>
<keyword evidence="2" id="KW-1185">Reference proteome</keyword>
<dbReference type="EMBL" id="CAVLEF010000040">
    <property type="protein sequence ID" value="CAK1549647.1"/>
    <property type="molecule type" value="Genomic_DNA"/>
</dbReference>
<accession>A0AAV1JJZ9</accession>
<proteinExistence type="predicted"/>
<name>A0AAV1JJZ9_9NEOP</name>
<comment type="caution">
    <text evidence="1">The sequence shown here is derived from an EMBL/GenBank/DDBJ whole genome shotgun (WGS) entry which is preliminary data.</text>
</comment>
<dbReference type="Proteomes" id="UP001497472">
    <property type="component" value="Unassembled WGS sequence"/>
</dbReference>
<gene>
    <name evidence="1" type="ORF">LNINA_LOCUS8929</name>
</gene>
<dbReference type="AlphaFoldDB" id="A0AAV1JJZ9"/>
<reference evidence="1 2" key="1">
    <citation type="submission" date="2023-11" db="EMBL/GenBank/DDBJ databases">
        <authorList>
            <person name="Okamura Y."/>
        </authorList>
    </citation>
    <scope>NUCLEOTIDE SEQUENCE [LARGE SCALE GENOMIC DNA]</scope>
</reference>
<protein>
    <submittedName>
        <fullName evidence="1">Uncharacterized protein</fullName>
    </submittedName>
</protein>